<evidence type="ECO:0000313" key="1">
    <source>
        <dbReference type="EMBL" id="EJF92350.1"/>
    </source>
</evidence>
<evidence type="ECO:0000313" key="2">
    <source>
        <dbReference type="Proteomes" id="UP000002648"/>
    </source>
</evidence>
<dbReference type="AlphaFoldDB" id="A0A9P2RX04"/>
<dbReference type="EMBL" id="AIMD01000053">
    <property type="protein sequence ID" value="EJF92350.1"/>
    <property type="molecule type" value="Genomic_DNA"/>
</dbReference>
<gene>
    <name evidence="1" type="ORF">ME9_01558</name>
</gene>
<organism evidence="1 2">
    <name type="scientific">Bartonella taylorii 8TBB</name>
    <dbReference type="NCBI Taxonomy" id="1094560"/>
    <lineage>
        <taxon>Bacteria</taxon>
        <taxon>Pseudomonadati</taxon>
        <taxon>Pseudomonadota</taxon>
        <taxon>Alphaproteobacteria</taxon>
        <taxon>Hyphomicrobiales</taxon>
        <taxon>Bartonellaceae</taxon>
        <taxon>Bartonella</taxon>
    </lineage>
</organism>
<reference evidence="1 2" key="1">
    <citation type="submission" date="2012-03" db="EMBL/GenBank/DDBJ databases">
        <title>The Genome Sequence of Bartonella taylorii 8TBB.</title>
        <authorList>
            <consortium name="The Broad Institute Genome Sequencing Platform"/>
            <consortium name="The Broad Institute Genome Sequencing Center for Infectious Disease"/>
            <person name="Feldgarden M."/>
            <person name="Kirby J."/>
            <person name="Kosoy M."/>
            <person name="Birtles R."/>
            <person name="Probert W.S."/>
            <person name="Chiaraviglio L."/>
            <person name="Young S.K."/>
            <person name="Zeng Q."/>
            <person name="Gargeya S."/>
            <person name="Fitzgerald M."/>
            <person name="Haas B."/>
            <person name="Abouelleil A."/>
            <person name="Alvarado L."/>
            <person name="Arachchi H.M."/>
            <person name="Berlin A."/>
            <person name="Chapman S.B."/>
            <person name="Gearin G."/>
            <person name="Goldberg J."/>
            <person name="Griggs A."/>
            <person name="Gujja S."/>
            <person name="Hansen M."/>
            <person name="Heiman D."/>
            <person name="Howarth C."/>
            <person name="Larimer J."/>
            <person name="Lui A."/>
            <person name="MacDonald P.J.P."/>
            <person name="McCowen C."/>
            <person name="Montmayeur A."/>
            <person name="Murphy C."/>
            <person name="Neiman D."/>
            <person name="Pearson M."/>
            <person name="Priest M."/>
            <person name="Roberts A."/>
            <person name="Saif S."/>
            <person name="Shea T."/>
            <person name="Sisk P."/>
            <person name="Stolte C."/>
            <person name="Sykes S."/>
            <person name="Wortman J."/>
            <person name="Nusbaum C."/>
            <person name="Birren B."/>
        </authorList>
    </citation>
    <scope>NUCLEOTIDE SEQUENCE [LARGE SCALE GENOMIC DNA]</scope>
    <source>
        <strain evidence="1 2">8TBB</strain>
    </source>
</reference>
<proteinExistence type="predicted"/>
<comment type="caution">
    <text evidence="1">The sequence shown here is derived from an EMBL/GenBank/DDBJ whole genome shotgun (WGS) entry which is preliminary data.</text>
</comment>
<name>A0A9P2RX04_BARTA</name>
<sequence length="73" mass="8546">MASGLRRFPPKTNNAPKWDYNHHLIKSLYFPCDPTPINITLMKHFFSVEQLTTIPETWNFKTKKPVTPCNKTL</sequence>
<protein>
    <submittedName>
        <fullName evidence="1">Uncharacterized protein</fullName>
    </submittedName>
</protein>
<dbReference type="Proteomes" id="UP000002648">
    <property type="component" value="Unassembled WGS sequence"/>
</dbReference>
<keyword evidence="2" id="KW-1185">Reference proteome</keyword>
<accession>A0A9P2RX04</accession>